<dbReference type="AlphaFoldDB" id="A0A8H6XFE8"/>
<evidence type="ECO:0000256" key="6">
    <source>
        <dbReference type="ARBA" id="ARBA00023180"/>
    </source>
</evidence>
<comment type="caution">
    <text evidence="8">The sequence shown here is derived from an EMBL/GenBank/DDBJ whole genome shotgun (WGS) entry which is preliminary data.</text>
</comment>
<gene>
    <name evidence="8" type="ORF">MVEN_01934800</name>
</gene>
<dbReference type="OrthoDB" id="443318at2759"/>
<evidence type="ECO:0000256" key="4">
    <source>
        <dbReference type="ARBA" id="ARBA00022729"/>
    </source>
</evidence>
<name>A0A8H6XFE8_9AGAR</name>
<accession>A0A8H6XFE8</accession>
<dbReference type="GO" id="GO:0004185">
    <property type="term" value="F:serine-type carboxypeptidase activity"/>
    <property type="evidence" value="ECO:0007669"/>
    <property type="project" value="InterPro"/>
</dbReference>
<dbReference type="Gene3D" id="3.40.50.1820">
    <property type="entry name" value="alpha/beta hydrolase"/>
    <property type="match status" value="2"/>
</dbReference>
<evidence type="ECO:0000256" key="2">
    <source>
        <dbReference type="ARBA" id="ARBA00022645"/>
    </source>
</evidence>
<dbReference type="PANTHER" id="PTHR11802:SF3">
    <property type="entry name" value="RETINOID-INDUCIBLE SERINE CARBOXYPEPTIDASE"/>
    <property type="match status" value="1"/>
</dbReference>
<evidence type="ECO:0000256" key="1">
    <source>
        <dbReference type="ARBA" id="ARBA00009431"/>
    </source>
</evidence>
<keyword evidence="6" id="KW-0325">Glycoprotein</keyword>
<keyword evidence="5" id="KW-0378">Hydrolase</keyword>
<sequence>MGDSALKSLPPPQLSDRVNLTQGGRSSASRLRWLVACVLGLAWFLCSSSRTWNFSHFKIDPFYANITGQTNICASPYGPVVSHSGYIGLRGDTESTPKRSFFWYFEAEHDAVNAPIILTIGGGPGTTEHFNLIALDHPVGVGASYGAKVNNSRDAAIDVYDFLQKFFVVFPHLAQNRFILSGGSYGGMYVPHIATVIHEHNTALAAGKGLAGAIHINLESMMVSNPISDATSHYTWLLQTRCYNHDVYNASTCAEMFKLLPTCLDSIRLAQETPGWLVERRAAAHNICIPLQGGDTHGTTLDDVRVKASILATVPDAN</sequence>
<dbReference type="PANTHER" id="PTHR11802">
    <property type="entry name" value="SERINE PROTEASE FAMILY S10 SERINE CARBOXYPEPTIDASE"/>
    <property type="match status" value="1"/>
</dbReference>
<comment type="similarity">
    <text evidence="1">Belongs to the peptidase S10 family.</text>
</comment>
<dbReference type="InterPro" id="IPR029058">
    <property type="entry name" value="AB_hydrolase_fold"/>
</dbReference>
<keyword evidence="2" id="KW-0121">Carboxypeptidase</keyword>
<proteinExistence type="inferred from homology"/>
<feature type="region of interest" description="Disordered" evidence="7">
    <location>
        <begin position="1"/>
        <end position="21"/>
    </location>
</feature>
<keyword evidence="3" id="KW-0645">Protease</keyword>
<dbReference type="SUPFAM" id="SSF53474">
    <property type="entry name" value="alpha/beta-Hydrolases"/>
    <property type="match status" value="1"/>
</dbReference>
<dbReference type="Gene3D" id="1.10.287.410">
    <property type="match status" value="1"/>
</dbReference>
<organism evidence="8 9">
    <name type="scientific">Mycena venus</name>
    <dbReference type="NCBI Taxonomy" id="2733690"/>
    <lineage>
        <taxon>Eukaryota</taxon>
        <taxon>Fungi</taxon>
        <taxon>Dikarya</taxon>
        <taxon>Basidiomycota</taxon>
        <taxon>Agaricomycotina</taxon>
        <taxon>Agaricomycetes</taxon>
        <taxon>Agaricomycetidae</taxon>
        <taxon>Agaricales</taxon>
        <taxon>Marasmiineae</taxon>
        <taxon>Mycenaceae</taxon>
        <taxon>Mycena</taxon>
    </lineage>
</organism>
<evidence type="ECO:0000256" key="7">
    <source>
        <dbReference type="SAM" id="MobiDB-lite"/>
    </source>
</evidence>
<keyword evidence="4" id="KW-0732">Signal</keyword>
<dbReference type="Proteomes" id="UP000620124">
    <property type="component" value="Unassembled WGS sequence"/>
</dbReference>
<dbReference type="GO" id="GO:0006508">
    <property type="term" value="P:proteolysis"/>
    <property type="evidence" value="ECO:0007669"/>
    <property type="project" value="UniProtKB-KW"/>
</dbReference>
<dbReference type="InterPro" id="IPR001563">
    <property type="entry name" value="Peptidase_S10"/>
</dbReference>
<dbReference type="EMBL" id="JACAZI010000019">
    <property type="protein sequence ID" value="KAF7340163.1"/>
    <property type="molecule type" value="Genomic_DNA"/>
</dbReference>
<evidence type="ECO:0000313" key="8">
    <source>
        <dbReference type="EMBL" id="KAF7340163.1"/>
    </source>
</evidence>
<protein>
    <submittedName>
        <fullName evidence="8">SET domain-containing protein</fullName>
    </submittedName>
</protein>
<evidence type="ECO:0000313" key="9">
    <source>
        <dbReference type="Proteomes" id="UP000620124"/>
    </source>
</evidence>
<evidence type="ECO:0000256" key="3">
    <source>
        <dbReference type="ARBA" id="ARBA00022670"/>
    </source>
</evidence>
<reference evidence="8" key="1">
    <citation type="submission" date="2020-05" db="EMBL/GenBank/DDBJ databases">
        <title>Mycena genomes resolve the evolution of fungal bioluminescence.</title>
        <authorList>
            <person name="Tsai I.J."/>
        </authorList>
    </citation>
    <scope>NUCLEOTIDE SEQUENCE</scope>
    <source>
        <strain evidence="8">CCC161011</strain>
    </source>
</reference>
<dbReference type="Pfam" id="PF00450">
    <property type="entry name" value="Peptidase_S10"/>
    <property type="match status" value="2"/>
</dbReference>
<evidence type="ECO:0000256" key="5">
    <source>
        <dbReference type="ARBA" id="ARBA00022801"/>
    </source>
</evidence>
<dbReference type="PRINTS" id="PR00724">
    <property type="entry name" value="CRBOXYPTASEC"/>
</dbReference>
<keyword evidence="9" id="KW-1185">Reference proteome</keyword>